<keyword evidence="2 5" id="KW-0812">Transmembrane</keyword>
<proteinExistence type="predicted"/>
<comment type="subcellular location">
    <subcellularLocation>
        <location evidence="1">Membrane</location>
        <topology evidence="1">Multi-pass membrane protein</topology>
    </subcellularLocation>
</comment>
<feature type="transmembrane region" description="Helical" evidence="5">
    <location>
        <begin position="493"/>
        <end position="511"/>
    </location>
</feature>
<feature type="transmembrane region" description="Helical" evidence="5">
    <location>
        <begin position="256"/>
        <end position="277"/>
    </location>
</feature>
<keyword evidence="3 5" id="KW-1133">Transmembrane helix</keyword>
<protein>
    <submittedName>
        <fullName evidence="6">Amino acid transporter</fullName>
    </submittedName>
</protein>
<feature type="transmembrane region" description="Helical" evidence="5">
    <location>
        <begin position="57"/>
        <end position="77"/>
    </location>
</feature>
<keyword evidence="4 5" id="KW-0472">Membrane</keyword>
<feature type="transmembrane region" description="Helical" evidence="5">
    <location>
        <begin position="433"/>
        <end position="454"/>
    </location>
</feature>
<evidence type="ECO:0000256" key="5">
    <source>
        <dbReference type="SAM" id="Phobius"/>
    </source>
</evidence>
<feature type="transmembrane region" description="Helical" evidence="5">
    <location>
        <begin position="466"/>
        <end position="487"/>
    </location>
</feature>
<dbReference type="PANTHER" id="PTHR11785">
    <property type="entry name" value="AMINO ACID TRANSPORTER"/>
    <property type="match status" value="1"/>
</dbReference>
<name>E6QMD8_9ZZZZ</name>
<dbReference type="EMBL" id="CABQ01000214">
    <property type="protein sequence ID" value="CBI08409.1"/>
    <property type="molecule type" value="Genomic_DNA"/>
</dbReference>
<feature type="transmembrane region" description="Helical" evidence="5">
    <location>
        <begin position="359"/>
        <end position="385"/>
    </location>
</feature>
<feature type="transmembrane region" description="Helical" evidence="5">
    <location>
        <begin position="171"/>
        <end position="192"/>
    </location>
</feature>
<sequence length="528" mass="56242">MTTPTTTSDGKTDSGSGVQLAQTLGLFSATAIVVGSMIGSGIFLVDAEIGRTTDSPALFLAAWLVTMVMTIICALSYGELAAMMPSAGGQYVYLRESLGPLWGFLYGWTLFLVIQTGTIAAVCVGFGKFLGVFFPTISSEHWLWHIAHVPSVRLGPMVLGNMEIGVNTANLVGLLLVLFLAVVNVFGVRLGALIQNVFTTAKGLSLAALIVLGFTVGRNPVAWAANFGHGFAAFWHNAGWSQLHPVQVGVGGPITMVHLVVLLAVAQVGSLFSADAWNNITFTAGEVKNPQRNLPLSLALGTGFVLTVYFLISVAFLLVLPLKGDPHGATVLARGIQFATDDRVGTAALEAIFPGLGAALMAAAILISGFGCANGMTLAGARVYYAMSRDGLFFKSVGQLHAKYRTPVAGLLVQAAWTVLLCVSGSFGQLLDYVIFAVLVFYILTIAGMIVLRVKRPDAPRPYRAIGYPWLPALYIAMASWICIVLLRYKPQYTWPGLAIVLLGIPVYFLWTRRSVPDSVANSEHKPG</sequence>
<evidence type="ECO:0000256" key="3">
    <source>
        <dbReference type="ARBA" id="ARBA00022989"/>
    </source>
</evidence>
<feature type="transmembrane region" description="Helical" evidence="5">
    <location>
        <begin position="406"/>
        <end position="427"/>
    </location>
</feature>
<dbReference type="AlphaFoldDB" id="E6QMD8"/>
<dbReference type="GO" id="GO:0015179">
    <property type="term" value="F:L-amino acid transmembrane transporter activity"/>
    <property type="evidence" value="ECO:0007669"/>
    <property type="project" value="TreeGrafter"/>
</dbReference>
<feature type="transmembrane region" description="Helical" evidence="5">
    <location>
        <begin position="298"/>
        <end position="320"/>
    </location>
</feature>
<dbReference type="PIRSF" id="PIRSF006060">
    <property type="entry name" value="AA_transporter"/>
    <property type="match status" value="1"/>
</dbReference>
<dbReference type="Gene3D" id="1.20.1740.10">
    <property type="entry name" value="Amino acid/polyamine transporter I"/>
    <property type="match status" value="1"/>
</dbReference>
<dbReference type="Pfam" id="PF13520">
    <property type="entry name" value="AA_permease_2"/>
    <property type="match status" value="1"/>
</dbReference>
<gene>
    <name evidence="6" type="ORF">CARN6_1870</name>
</gene>
<dbReference type="GO" id="GO:0016020">
    <property type="term" value="C:membrane"/>
    <property type="evidence" value="ECO:0007669"/>
    <property type="project" value="UniProtKB-SubCell"/>
</dbReference>
<dbReference type="PANTHER" id="PTHR11785:SF512">
    <property type="entry name" value="SOBREMESA, ISOFORM B"/>
    <property type="match status" value="1"/>
</dbReference>
<accession>E6QMD8</accession>
<feature type="transmembrane region" description="Helical" evidence="5">
    <location>
        <begin position="105"/>
        <end position="130"/>
    </location>
</feature>
<evidence type="ECO:0000313" key="6">
    <source>
        <dbReference type="EMBL" id="CBI08409.1"/>
    </source>
</evidence>
<organism evidence="6">
    <name type="scientific">mine drainage metagenome</name>
    <dbReference type="NCBI Taxonomy" id="410659"/>
    <lineage>
        <taxon>unclassified sequences</taxon>
        <taxon>metagenomes</taxon>
        <taxon>ecological metagenomes</taxon>
    </lineage>
</organism>
<feature type="transmembrane region" description="Helical" evidence="5">
    <location>
        <begin position="20"/>
        <end position="45"/>
    </location>
</feature>
<feature type="transmembrane region" description="Helical" evidence="5">
    <location>
        <begin position="204"/>
        <end position="225"/>
    </location>
</feature>
<reference evidence="6" key="1">
    <citation type="submission" date="2009-10" db="EMBL/GenBank/DDBJ databases">
        <title>Diversity of trophic interactions inside an arsenic-rich microbial ecosystem.</title>
        <authorList>
            <person name="Bertin P.N."/>
            <person name="Heinrich-Salmeron A."/>
            <person name="Pelletier E."/>
            <person name="Goulhen-Chollet F."/>
            <person name="Arsene-Ploetze F."/>
            <person name="Gallien S."/>
            <person name="Calteau A."/>
            <person name="Vallenet D."/>
            <person name="Casiot C."/>
            <person name="Chane-Woon-Ming B."/>
            <person name="Giloteaux L."/>
            <person name="Barakat M."/>
            <person name="Bonnefoy V."/>
            <person name="Bruneel O."/>
            <person name="Chandler M."/>
            <person name="Cleiss J."/>
            <person name="Duran R."/>
            <person name="Elbaz-Poulichet F."/>
            <person name="Fonknechten N."/>
            <person name="Lauga B."/>
            <person name="Mornico D."/>
            <person name="Ortet P."/>
            <person name="Schaeffer C."/>
            <person name="Siguier P."/>
            <person name="Alexander Thil Smith A."/>
            <person name="Van Dorsselaer A."/>
            <person name="Weissenbach J."/>
            <person name="Medigue C."/>
            <person name="Le Paslier D."/>
        </authorList>
    </citation>
    <scope>NUCLEOTIDE SEQUENCE</scope>
</reference>
<evidence type="ECO:0000256" key="1">
    <source>
        <dbReference type="ARBA" id="ARBA00004141"/>
    </source>
</evidence>
<dbReference type="InterPro" id="IPR050598">
    <property type="entry name" value="AminoAcid_Transporter"/>
</dbReference>
<evidence type="ECO:0000256" key="4">
    <source>
        <dbReference type="ARBA" id="ARBA00023136"/>
    </source>
</evidence>
<evidence type="ECO:0000256" key="2">
    <source>
        <dbReference type="ARBA" id="ARBA00022692"/>
    </source>
</evidence>
<dbReference type="InterPro" id="IPR002293">
    <property type="entry name" value="AA/rel_permease1"/>
</dbReference>
<comment type="caution">
    <text evidence="6">The sequence shown here is derived from an EMBL/GenBank/DDBJ whole genome shotgun (WGS) entry which is preliminary data.</text>
</comment>